<dbReference type="OrthoDB" id="20872at2759"/>
<reference evidence="4" key="2">
    <citation type="journal article" date="2007" name="Science">
        <title>Draft genome sequence of the sexually transmitted pathogen Trichomonas vaginalis.</title>
        <authorList>
            <person name="Carlton J.M."/>
            <person name="Hirt R.P."/>
            <person name="Silva J.C."/>
            <person name="Delcher A.L."/>
            <person name="Schatz M."/>
            <person name="Zhao Q."/>
            <person name="Wortman J.R."/>
            <person name="Bidwell S.L."/>
            <person name="Alsmark U.C.M."/>
            <person name="Besteiro S."/>
            <person name="Sicheritz-Ponten T."/>
            <person name="Noel C.J."/>
            <person name="Dacks J.B."/>
            <person name="Foster P.G."/>
            <person name="Simillion C."/>
            <person name="Van de Peer Y."/>
            <person name="Miranda-Saavedra D."/>
            <person name="Barton G.J."/>
            <person name="Westrop G.D."/>
            <person name="Mueller S."/>
            <person name="Dessi D."/>
            <person name="Fiori P.L."/>
            <person name="Ren Q."/>
            <person name="Paulsen I."/>
            <person name="Zhang H."/>
            <person name="Bastida-Corcuera F.D."/>
            <person name="Simoes-Barbosa A."/>
            <person name="Brown M.T."/>
            <person name="Hayes R.D."/>
            <person name="Mukherjee M."/>
            <person name="Okumura C.Y."/>
            <person name="Schneider R."/>
            <person name="Smith A.J."/>
            <person name="Vanacova S."/>
            <person name="Villalvazo M."/>
            <person name="Haas B.J."/>
            <person name="Pertea M."/>
            <person name="Feldblyum T.V."/>
            <person name="Utterback T.R."/>
            <person name="Shu C.L."/>
            <person name="Osoegawa K."/>
            <person name="de Jong P.J."/>
            <person name="Hrdy I."/>
            <person name="Horvathova L."/>
            <person name="Zubacova Z."/>
            <person name="Dolezal P."/>
            <person name="Malik S.B."/>
            <person name="Logsdon J.M. Jr."/>
            <person name="Henze K."/>
            <person name="Gupta A."/>
            <person name="Wang C.C."/>
            <person name="Dunne R.L."/>
            <person name="Upcroft J.A."/>
            <person name="Upcroft P."/>
            <person name="White O."/>
            <person name="Salzberg S.L."/>
            <person name="Tang P."/>
            <person name="Chiu C.-H."/>
            <person name="Lee Y.-S."/>
            <person name="Embley T.M."/>
            <person name="Coombs G.H."/>
            <person name="Mottram J.C."/>
            <person name="Tachezy J."/>
            <person name="Fraser-Liggett C.M."/>
            <person name="Johnson P.J."/>
        </authorList>
    </citation>
    <scope>NUCLEOTIDE SEQUENCE [LARGE SCALE GENOMIC DNA]</scope>
    <source>
        <strain evidence="4">G3</strain>
    </source>
</reference>
<dbReference type="SMR" id="A2DK48"/>
<dbReference type="Pfam" id="PF13637">
    <property type="entry name" value="Ank_4"/>
    <property type="match status" value="1"/>
</dbReference>
<dbReference type="AlphaFoldDB" id="A2DK48"/>
<dbReference type="InterPro" id="IPR050745">
    <property type="entry name" value="Multifunctional_regulatory"/>
</dbReference>
<name>A2DK48_TRIV3</name>
<dbReference type="Gene3D" id="1.25.40.20">
    <property type="entry name" value="Ankyrin repeat-containing domain"/>
    <property type="match status" value="1"/>
</dbReference>
<dbReference type="PROSITE" id="PS50088">
    <property type="entry name" value="ANK_REPEAT"/>
    <property type="match status" value="1"/>
</dbReference>
<dbReference type="SUPFAM" id="SSF48403">
    <property type="entry name" value="Ankyrin repeat"/>
    <property type="match status" value="1"/>
</dbReference>
<evidence type="ECO:0000256" key="3">
    <source>
        <dbReference type="PROSITE-ProRule" id="PRU00023"/>
    </source>
</evidence>
<evidence type="ECO:0000313" key="4">
    <source>
        <dbReference type="EMBL" id="EAY19219.1"/>
    </source>
</evidence>
<feature type="repeat" description="ANK" evidence="3">
    <location>
        <begin position="18"/>
        <end position="42"/>
    </location>
</feature>
<organism evidence="4 5">
    <name type="scientific">Trichomonas vaginalis (strain ATCC PRA-98 / G3)</name>
    <dbReference type="NCBI Taxonomy" id="412133"/>
    <lineage>
        <taxon>Eukaryota</taxon>
        <taxon>Metamonada</taxon>
        <taxon>Parabasalia</taxon>
        <taxon>Trichomonadida</taxon>
        <taxon>Trichomonadidae</taxon>
        <taxon>Trichomonas</taxon>
    </lineage>
</organism>
<evidence type="ECO:0000256" key="1">
    <source>
        <dbReference type="ARBA" id="ARBA00022737"/>
    </source>
</evidence>
<dbReference type="InterPro" id="IPR036770">
    <property type="entry name" value="Ankyrin_rpt-contain_sf"/>
</dbReference>
<keyword evidence="1" id="KW-0677">Repeat</keyword>
<accession>A2DK48</accession>
<evidence type="ECO:0000313" key="5">
    <source>
        <dbReference type="Proteomes" id="UP000001542"/>
    </source>
</evidence>
<keyword evidence="2 3" id="KW-0040">ANK repeat</keyword>
<dbReference type="PANTHER" id="PTHR24189">
    <property type="entry name" value="MYOTROPHIN"/>
    <property type="match status" value="1"/>
</dbReference>
<dbReference type="VEuPathDB" id="TrichDB:TVAG_214440"/>
<dbReference type="EMBL" id="DS113210">
    <property type="protein sequence ID" value="EAY19219.1"/>
    <property type="molecule type" value="Genomic_DNA"/>
</dbReference>
<dbReference type="Proteomes" id="UP000001542">
    <property type="component" value="Unassembled WGS sequence"/>
</dbReference>
<reference evidence="4" key="1">
    <citation type="submission" date="2006-10" db="EMBL/GenBank/DDBJ databases">
        <authorList>
            <person name="Amadeo P."/>
            <person name="Zhao Q."/>
            <person name="Wortman J."/>
            <person name="Fraser-Liggett C."/>
            <person name="Carlton J."/>
        </authorList>
    </citation>
    <scope>NUCLEOTIDE SEQUENCE</scope>
    <source>
        <strain evidence="4">G3</strain>
    </source>
</reference>
<sequence>MAELLISHGANVNEKDKDGKAALHIAARKNRKEMAELLISHS</sequence>
<dbReference type="InterPro" id="IPR002110">
    <property type="entry name" value="Ankyrin_rpt"/>
</dbReference>
<protein>
    <submittedName>
        <fullName evidence="4">Uncharacterized protein</fullName>
    </submittedName>
</protein>
<proteinExistence type="predicted"/>
<gene>
    <name evidence="4" type="ORF">TVAG_214440</name>
</gene>
<keyword evidence="5" id="KW-1185">Reference proteome</keyword>
<evidence type="ECO:0000256" key="2">
    <source>
        <dbReference type="ARBA" id="ARBA00023043"/>
    </source>
</evidence>
<dbReference type="PANTHER" id="PTHR24189:SF50">
    <property type="entry name" value="ANKYRIN REPEAT AND SOCS BOX PROTEIN 2"/>
    <property type="match status" value="1"/>
</dbReference>
<dbReference type="InParanoid" id="A2DK48"/>
<dbReference type="PROSITE" id="PS50297">
    <property type="entry name" value="ANK_REP_REGION"/>
    <property type="match status" value="1"/>
</dbReference>